<sequence>MQTAADMPIEMTNKETEQTTKLPTPISGTIISTNGLKITSKLNPDAKEFYPSYLLRQKIMREIGDVGGGSALTQPLQLTHNANVLKVIKVDGITGSNPIGAEVNALKEKIDDVKAKEADAKQVVDEIKAQNVIEPVKVNSDNGRGLDEELKEELKKQKEADVLATKVIVPQLNLDTGKTTKQVEEDVRGSEEDSTDFEDAEGEPMMQPVSTQANKLQPNQLELNNAETKAVCDEEESRIVRNNSELGENVSDEENREQYSDQSSNETLNEFKCKEDTESVEVSELSEENELAEEEASHELPQILEEIKEFNSLCGDGDGDVECEADGICECGGIGDGDGDVAPEHNTQQQQQQLSDKPTNETDIDIATGGSTETPPETPNEVCKSPAGKSRLGKVKLLKEKEDKKKTEKRTTLRKLASISLSLRGKNSAHHSEKTSTRSSSSVMTRTKRLSESLHNLTMGHKPKTDSKKTEVSSRLLPRSATNIPRPPTARARTTLSRATTESNGMNYKAPKMRITSSVSTANHSGAKDTTSLKSVSSTEQSLAVKTTTHPAKKSLVSKSSNAALEKSGIPTVTATKSKDSVGKVRPRGTHASTLRQNEAQKRRNLFPNDDVESNIELSQFLFK</sequence>
<organism evidence="3 4">
    <name type="scientific">Bactrocera dorsalis</name>
    <name type="common">Oriental fruit fly</name>
    <name type="synonym">Dacus dorsalis</name>
    <dbReference type="NCBI Taxonomy" id="27457"/>
    <lineage>
        <taxon>Eukaryota</taxon>
        <taxon>Metazoa</taxon>
        <taxon>Ecdysozoa</taxon>
        <taxon>Arthropoda</taxon>
        <taxon>Hexapoda</taxon>
        <taxon>Insecta</taxon>
        <taxon>Pterygota</taxon>
        <taxon>Neoptera</taxon>
        <taxon>Endopterygota</taxon>
        <taxon>Diptera</taxon>
        <taxon>Brachycera</taxon>
        <taxon>Muscomorpha</taxon>
        <taxon>Tephritoidea</taxon>
        <taxon>Tephritidae</taxon>
        <taxon>Bactrocera</taxon>
        <taxon>Bactrocera</taxon>
    </lineage>
</organism>
<feature type="compositionally biased region" description="Low complexity" evidence="2">
    <location>
        <begin position="372"/>
        <end position="381"/>
    </location>
</feature>
<evidence type="ECO:0000313" key="4">
    <source>
        <dbReference type="RefSeq" id="XP_049302736.1"/>
    </source>
</evidence>
<dbReference type="GeneID" id="105222385"/>
<gene>
    <name evidence="4" type="primary">LOC105222385</name>
</gene>
<evidence type="ECO:0000256" key="2">
    <source>
        <dbReference type="SAM" id="MobiDB-lite"/>
    </source>
</evidence>
<dbReference type="Proteomes" id="UP001652620">
    <property type="component" value="Chromosome 1"/>
</dbReference>
<keyword evidence="1" id="KW-0175">Coiled coil</keyword>
<feature type="region of interest" description="Disordered" evidence="2">
    <location>
        <begin position="234"/>
        <end position="300"/>
    </location>
</feature>
<reference evidence="3" key="1">
    <citation type="submission" date="2025-05" db="UniProtKB">
        <authorList>
            <consortium name="RefSeq"/>
        </authorList>
    </citation>
    <scope>NUCLEOTIDE SEQUENCE [LARGE SCALE GENOMIC DNA]</scope>
</reference>
<feature type="compositionally biased region" description="Polar residues" evidence="2">
    <location>
        <begin position="208"/>
        <end position="219"/>
    </location>
</feature>
<feature type="compositionally biased region" description="Low complexity" evidence="2">
    <location>
        <begin position="481"/>
        <end position="501"/>
    </location>
</feature>
<dbReference type="Pfam" id="PF07145">
    <property type="entry name" value="PAM2"/>
    <property type="match status" value="1"/>
</dbReference>
<feature type="compositionally biased region" description="Acidic residues" evidence="2">
    <location>
        <begin position="192"/>
        <end position="202"/>
    </location>
</feature>
<feature type="coiled-coil region" evidence="1">
    <location>
        <begin position="103"/>
        <end position="130"/>
    </location>
</feature>
<feature type="compositionally biased region" description="Polar residues" evidence="2">
    <location>
        <begin position="345"/>
        <end position="357"/>
    </location>
</feature>
<feature type="region of interest" description="Disordered" evidence="2">
    <location>
        <begin position="179"/>
        <end position="219"/>
    </location>
</feature>
<feature type="region of interest" description="Disordered" evidence="2">
    <location>
        <begin position="332"/>
        <end position="601"/>
    </location>
</feature>
<feature type="compositionally biased region" description="Polar residues" evidence="2">
    <location>
        <begin position="515"/>
        <end position="550"/>
    </location>
</feature>
<feature type="compositionally biased region" description="Basic and acidic residues" evidence="2">
    <location>
        <begin position="397"/>
        <end position="411"/>
    </location>
</feature>
<reference evidence="4" key="2">
    <citation type="submission" date="2025-08" db="UniProtKB">
        <authorList>
            <consortium name="RefSeq"/>
        </authorList>
    </citation>
    <scope>IDENTIFICATION</scope>
    <source>
        <tissue evidence="4">Adult</tissue>
    </source>
</reference>
<dbReference type="InterPro" id="IPR009818">
    <property type="entry name" value="PAM2_motif"/>
</dbReference>
<feature type="compositionally biased region" description="Basic and acidic residues" evidence="2">
    <location>
        <begin position="181"/>
        <end position="191"/>
    </location>
</feature>
<evidence type="ECO:0000256" key="1">
    <source>
        <dbReference type="SAM" id="Coils"/>
    </source>
</evidence>
<feature type="compositionally biased region" description="Basic and acidic residues" evidence="2">
    <location>
        <begin position="463"/>
        <end position="472"/>
    </location>
</feature>
<feature type="compositionally biased region" description="Acidic residues" evidence="2">
    <location>
        <begin position="278"/>
        <end position="296"/>
    </location>
</feature>
<dbReference type="RefSeq" id="XP_049302736.1">
    <property type="nucleotide sequence ID" value="XM_049446779.1"/>
</dbReference>
<keyword evidence="3" id="KW-1185">Reference proteome</keyword>
<protein>
    <submittedName>
        <fullName evidence="4">Uncharacterized protein LOC105222385</fullName>
    </submittedName>
</protein>
<name>A0ABM3J0H8_BACDO</name>
<evidence type="ECO:0000313" key="3">
    <source>
        <dbReference type="Proteomes" id="UP001652620"/>
    </source>
</evidence>
<proteinExistence type="predicted"/>
<accession>A0ABM3J0H8</accession>